<dbReference type="PROSITE" id="PS00903">
    <property type="entry name" value="CYT_DCMP_DEAMINASES_1"/>
    <property type="match status" value="1"/>
</dbReference>
<protein>
    <submittedName>
        <fullName evidence="7">Cell division protein DedD</fullName>
    </submittedName>
</protein>
<dbReference type="CDD" id="cd01286">
    <property type="entry name" value="deoxycytidylate_deaminase"/>
    <property type="match status" value="1"/>
</dbReference>
<keyword evidence="4" id="KW-0378">Hydrolase</keyword>
<dbReference type="EMBL" id="CP046052">
    <property type="protein sequence ID" value="QGM46106.1"/>
    <property type="molecule type" value="Genomic_DNA"/>
</dbReference>
<evidence type="ECO:0000313" key="8">
    <source>
        <dbReference type="Proteomes" id="UP000309061"/>
    </source>
</evidence>
<dbReference type="GO" id="GO:0005737">
    <property type="term" value="C:cytoplasm"/>
    <property type="evidence" value="ECO:0007669"/>
    <property type="project" value="TreeGrafter"/>
</dbReference>
<keyword evidence="5" id="KW-0862">Zinc</keyword>
<dbReference type="Proteomes" id="UP000309061">
    <property type="component" value="Chromosome"/>
</dbReference>
<keyword evidence="7" id="KW-0132">Cell division</keyword>
<evidence type="ECO:0000313" key="7">
    <source>
        <dbReference type="EMBL" id="QGM46106.1"/>
    </source>
</evidence>
<dbReference type="Pfam" id="PF00383">
    <property type="entry name" value="dCMP_cyt_deam_1"/>
    <property type="match status" value="1"/>
</dbReference>
<dbReference type="InterPro" id="IPR016193">
    <property type="entry name" value="Cytidine_deaminase-like"/>
</dbReference>
<evidence type="ECO:0000256" key="2">
    <source>
        <dbReference type="ARBA" id="ARBA00006576"/>
    </source>
</evidence>
<accession>A0A6B8KCZ4</accession>
<dbReference type="InterPro" id="IPR016192">
    <property type="entry name" value="APOBEC/CMP_deaminase_Zn-bd"/>
</dbReference>
<reference evidence="7 8" key="1">
    <citation type="submission" date="2019-11" db="EMBL/GenBank/DDBJ databases">
        <title>The genome sequence of Methylocystis heyeri.</title>
        <authorList>
            <person name="Oshkin I.Y."/>
            <person name="Miroshnikov K."/>
            <person name="Dedysh S.N."/>
        </authorList>
    </citation>
    <scope>NUCLEOTIDE SEQUENCE [LARGE SCALE GENOMIC DNA]</scope>
    <source>
        <strain evidence="7 8">H2</strain>
    </source>
</reference>
<name>A0A6B8KCZ4_9HYPH</name>
<dbReference type="GO" id="GO:0051301">
    <property type="term" value="P:cell division"/>
    <property type="evidence" value="ECO:0007669"/>
    <property type="project" value="UniProtKB-KW"/>
</dbReference>
<dbReference type="SUPFAM" id="SSF53927">
    <property type="entry name" value="Cytidine deaminase-like"/>
    <property type="match status" value="1"/>
</dbReference>
<dbReference type="KEGG" id="mhey:H2LOC_010605"/>
<proteinExistence type="inferred from homology"/>
<keyword evidence="7" id="KW-0131">Cell cycle</keyword>
<keyword evidence="8" id="KW-1185">Reference proteome</keyword>
<evidence type="ECO:0000256" key="1">
    <source>
        <dbReference type="ARBA" id="ARBA00001947"/>
    </source>
</evidence>
<organism evidence="7 8">
    <name type="scientific">Methylocystis heyeri</name>
    <dbReference type="NCBI Taxonomy" id="391905"/>
    <lineage>
        <taxon>Bacteria</taxon>
        <taxon>Pseudomonadati</taxon>
        <taxon>Pseudomonadota</taxon>
        <taxon>Alphaproteobacteria</taxon>
        <taxon>Hyphomicrobiales</taxon>
        <taxon>Methylocystaceae</taxon>
        <taxon>Methylocystis</taxon>
    </lineage>
</organism>
<dbReference type="PROSITE" id="PS51747">
    <property type="entry name" value="CYT_DCMP_DEAMINASES_2"/>
    <property type="match status" value="1"/>
</dbReference>
<evidence type="ECO:0000256" key="5">
    <source>
        <dbReference type="ARBA" id="ARBA00022833"/>
    </source>
</evidence>
<dbReference type="InterPro" id="IPR002125">
    <property type="entry name" value="CMP_dCMP_dom"/>
</dbReference>
<dbReference type="OrthoDB" id="9788517at2"/>
<comment type="cofactor">
    <cofactor evidence="1">
        <name>Zn(2+)</name>
        <dbReference type="ChEBI" id="CHEBI:29105"/>
    </cofactor>
</comment>
<keyword evidence="3" id="KW-0479">Metal-binding</keyword>
<dbReference type="RefSeq" id="WP_136496362.1">
    <property type="nucleotide sequence ID" value="NZ_CP046052.1"/>
</dbReference>
<dbReference type="InterPro" id="IPR035105">
    <property type="entry name" value="Deoxycytidylate_deaminase_dom"/>
</dbReference>
<dbReference type="AlphaFoldDB" id="A0A6B8KCZ4"/>
<dbReference type="Gene3D" id="3.40.140.10">
    <property type="entry name" value="Cytidine Deaminase, domain 2"/>
    <property type="match status" value="1"/>
</dbReference>
<feature type="domain" description="CMP/dCMP-type deaminase" evidence="6">
    <location>
        <begin position="7"/>
        <end position="128"/>
    </location>
</feature>
<gene>
    <name evidence="7" type="ORF">H2LOC_010605</name>
</gene>
<evidence type="ECO:0000256" key="3">
    <source>
        <dbReference type="ARBA" id="ARBA00022723"/>
    </source>
</evidence>
<dbReference type="GO" id="GO:0004132">
    <property type="term" value="F:dCMP deaminase activity"/>
    <property type="evidence" value="ECO:0007669"/>
    <property type="project" value="TreeGrafter"/>
</dbReference>
<evidence type="ECO:0000259" key="6">
    <source>
        <dbReference type="PROSITE" id="PS51747"/>
    </source>
</evidence>
<sequence length="175" mass="19804">MFALSDRWIEYFFDVAQRTARMSKDPSTQVGAVIVRPDKTIASTGFNGFPRGVPDYYDHYERREHKYPRIIHAEANAILSSHEPVRGYKMFVTHCPCARCAGTIIQAGIEQVAYPEPSPEVEERWGDEFTIARSMFGHAGVYMHRLPAAVMPMSTPSEKSVRVWDDFACSLASLI</sequence>
<dbReference type="GO" id="GO:0008270">
    <property type="term" value="F:zinc ion binding"/>
    <property type="evidence" value="ECO:0007669"/>
    <property type="project" value="InterPro"/>
</dbReference>
<dbReference type="PANTHER" id="PTHR11086:SF18">
    <property type="entry name" value="DEOXYCYTIDYLATE DEAMINASE"/>
    <property type="match status" value="1"/>
</dbReference>
<evidence type="ECO:0000256" key="4">
    <source>
        <dbReference type="ARBA" id="ARBA00022801"/>
    </source>
</evidence>
<dbReference type="PANTHER" id="PTHR11086">
    <property type="entry name" value="DEOXYCYTIDYLATE DEAMINASE-RELATED"/>
    <property type="match status" value="1"/>
</dbReference>
<dbReference type="InterPro" id="IPR015517">
    <property type="entry name" value="dCMP_deaminase-rel"/>
</dbReference>
<comment type="similarity">
    <text evidence="2">Belongs to the cytidine and deoxycytidylate deaminase family.</text>
</comment>